<evidence type="ECO:0000313" key="4">
    <source>
        <dbReference type="Proteomes" id="UP000008810"/>
    </source>
</evidence>
<feature type="region of interest" description="Disordered" evidence="1">
    <location>
        <begin position="354"/>
        <end position="389"/>
    </location>
</feature>
<evidence type="ECO:0000256" key="1">
    <source>
        <dbReference type="SAM" id="MobiDB-lite"/>
    </source>
</evidence>
<dbReference type="OrthoDB" id="695259at2759"/>
<dbReference type="PANTHER" id="PTHR33116:SF78">
    <property type="entry name" value="OS12G0587133 PROTEIN"/>
    <property type="match status" value="1"/>
</dbReference>
<protein>
    <recommendedName>
        <fullName evidence="5">Reverse transcriptase zinc-binding domain-containing protein</fullName>
    </recommendedName>
</protein>
<keyword evidence="4" id="KW-1185">Reference proteome</keyword>
<sequence>MGALLLPAGTIHEIDKRCHAFFWTGEDHTKGGNCKVAWDDVCAPIGKGGLGFRCLRTQNACLLLKHLTKVHLPGLAPWEQRFALSYGWSALRDLGDPHHLDTLIWKDIVKGLDFFRNISKVTVGNGLSTSFWLDLWLGDTTLAHRFPALFSHSLRPNIPVAAALASFDSLTTFRPRLSLAAQLEFGDLQLLLSVVLNLQAPDVRLPETSAHLFLHCASIAPIWLNLQSLHPDATACDCLADLATHFHSNNVNSTIIIVVLWNIWKRRNAMVFNDSTEEPHEVIMHCASDLVLWSSRCNSPPHLTTDQKNMLEELKKNRGRGHSLASRRPPEVPAVGQLALEIALVLRRRRRILGRAPESPRPPSSVCLRPSPARPAAAAQSVEPPGIPS</sequence>
<name>A0A2K2D2G1_BRADI</name>
<reference evidence="2" key="2">
    <citation type="submission" date="2017-06" db="EMBL/GenBank/DDBJ databases">
        <title>WGS assembly of Brachypodium distachyon.</title>
        <authorList>
            <consortium name="The International Brachypodium Initiative"/>
            <person name="Lucas S."/>
            <person name="Harmon-Smith M."/>
            <person name="Lail K."/>
            <person name="Tice H."/>
            <person name="Grimwood J."/>
            <person name="Bruce D."/>
            <person name="Barry K."/>
            <person name="Shu S."/>
            <person name="Lindquist E."/>
            <person name="Wang M."/>
            <person name="Pitluck S."/>
            <person name="Vogel J.P."/>
            <person name="Garvin D.F."/>
            <person name="Mockler T.C."/>
            <person name="Schmutz J."/>
            <person name="Rokhsar D."/>
            <person name="Bevan M.W."/>
        </authorList>
    </citation>
    <scope>NUCLEOTIDE SEQUENCE</scope>
    <source>
        <strain evidence="2">Bd21</strain>
    </source>
</reference>
<feature type="compositionally biased region" description="Low complexity" evidence="1">
    <location>
        <begin position="369"/>
        <end position="379"/>
    </location>
</feature>
<reference evidence="2 3" key="1">
    <citation type="journal article" date="2010" name="Nature">
        <title>Genome sequencing and analysis of the model grass Brachypodium distachyon.</title>
        <authorList>
            <consortium name="International Brachypodium Initiative"/>
        </authorList>
    </citation>
    <scope>NUCLEOTIDE SEQUENCE [LARGE SCALE GENOMIC DNA]</scope>
    <source>
        <strain evidence="2 3">Bd21</strain>
    </source>
</reference>
<dbReference type="EMBL" id="CM000882">
    <property type="protein sequence ID" value="PNT68458.1"/>
    <property type="molecule type" value="Genomic_DNA"/>
</dbReference>
<organism evidence="2">
    <name type="scientific">Brachypodium distachyon</name>
    <name type="common">Purple false brome</name>
    <name type="synonym">Trachynia distachya</name>
    <dbReference type="NCBI Taxonomy" id="15368"/>
    <lineage>
        <taxon>Eukaryota</taxon>
        <taxon>Viridiplantae</taxon>
        <taxon>Streptophyta</taxon>
        <taxon>Embryophyta</taxon>
        <taxon>Tracheophyta</taxon>
        <taxon>Spermatophyta</taxon>
        <taxon>Magnoliopsida</taxon>
        <taxon>Liliopsida</taxon>
        <taxon>Poales</taxon>
        <taxon>Poaceae</taxon>
        <taxon>BOP clade</taxon>
        <taxon>Pooideae</taxon>
        <taxon>Stipodae</taxon>
        <taxon>Brachypodieae</taxon>
        <taxon>Brachypodium</taxon>
    </lineage>
</organism>
<dbReference type="InParanoid" id="A0A2K2D2G1"/>
<evidence type="ECO:0000313" key="3">
    <source>
        <dbReference type="EnsemblPlants" id="PNT68458"/>
    </source>
</evidence>
<dbReference type="Proteomes" id="UP000008810">
    <property type="component" value="Chromosome 3"/>
</dbReference>
<dbReference type="PANTHER" id="PTHR33116">
    <property type="entry name" value="REVERSE TRANSCRIPTASE ZINC-BINDING DOMAIN-CONTAINING PROTEIN-RELATED-RELATED"/>
    <property type="match status" value="1"/>
</dbReference>
<evidence type="ECO:0008006" key="5">
    <source>
        <dbReference type="Google" id="ProtNLM"/>
    </source>
</evidence>
<proteinExistence type="predicted"/>
<reference evidence="3" key="3">
    <citation type="submission" date="2018-08" db="UniProtKB">
        <authorList>
            <consortium name="EnsemblPlants"/>
        </authorList>
    </citation>
    <scope>IDENTIFICATION</scope>
    <source>
        <strain evidence="3">cv. Bd21</strain>
    </source>
</reference>
<gene>
    <name evidence="2" type="ORF">BRADI_3g40775v3</name>
</gene>
<accession>A0A2K2D2G1</accession>
<dbReference type="Gramene" id="PNT68458">
    <property type="protein sequence ID" value="PNT68458"/>
    <property type="gene ID" value="BRADI_3g40775v3"/>
</dbReference>
<dbReference type="EnsemblPlants" id="PNT68458">
    <property type="protein sequence ID" value="PNT68458"/>
    <property type="gene ID" value="BRADI_3g40775v3"/>
</dbReference>
<evidence type="ECO:0000313" key="2">
    <source>
        <dbReference type="EMBL" id="PNT68458.1"/>
    </source>
</evidence>
<dbReference type="AlphaFoldDB" id="A0A2K2D2G1"/>